<evidence type="ECO:0000313" key="1">
    <source>
        <dbReference type="EMBL" id="TDH66597.1"/>
    </source>
</evidence>
<accession>A0A976FGV8</accession>
<sequence length="94" mass="10615">MEKISVHALRGAYQLLHLQEQNEEVQPQPPNVADVVLPSMEAALKRIADGYDDSEGYRKRMLLERVLEVSNDVVVRDPKREAGQQGQHALAIRV</sequence>
<protein>
    <submittedName>
        <fullName evidence="1">Uncharacterized protein</fullName>
    </submittedName>
</protein>
<dbReference type="GeneID" id="94349817"/>
<gene>
    <name evidence="1" type="ORF">CCR75_006074</name>
</gene>
<organism evidence="1 2">
    <name type="scientific">Bremia lactucae</name>
    <name type="common">Lettuce downy mildew</name>
    <dbReference type="NCBI Taxonomy" id="4779"/>
    <lineage>
        <taxon>Eukaryota</taxon>
        <taxon>Sar</taxon>
        <taxon>Stramenopiles</taxon>
        <taxon>Oomycota</taxon>
        <taxon>Peronosporomycetes</taxon>
        <taxon>Peronosporales</taxon>
        <taxon>Peronosporaceae</taxon>
        <taxon>Bremia</taxon>
    </lineage>
</organism>
<comment type="caution">
    <text evidence="1">The sequence shown here is derived from an EMBL/GenBank/DDBJ whole genome shotgun (WGS) entry which is preliminary data.</text>
</comment>
<dbReference type="RefSeq" id="XP_067816096.1">
    <property type="nucleotide sequence ID" value="XM_067964146.1"/>
</dbReference>
<dbReference type="KEGG" id="blac:94349817"/>
<reference evidence="1 2" key="1">
    <citation type="journal article" date="2021" name="Genome Biol.">
        <title>AFLAP: assembly-free linkage analysis pipeline using k-mers from genome sequencing data.</title>
        <authorList>
            <person name="Fletcher K."/>
            <person name="Zhang L."/>
            <person name="Gil J."/>
            <person name="Han R."/>
            <person name="Cavanaugh K."/>
            <person name="Michelmore R."/>
        </authorList>
    </citation>
    <scope>NUCLEOTIDE SEQUENCE [LARGE SCALE GENOMIC DNA]</scope>
    <source>
        <strain evidence="1 2">SF5</strain>
    </source>
</reference>
<dbReference type="AlphaFoldDB" id="A0A976FGV8"/>
<dbReference type="Proteomes" id="UP000294530">
    <property type="component" value="Unassembled WGS sequence"/>
</dbReference>
<name>A0A976FGV8_BRELC</name>
<evidence type="ECO:0000313" key="2">
    <source>
        <dbReference type="Proteomes" id="UP000294530"/>
    </source>
</evidence>
<keyword evidence="2" id="KW-1185">Reference proteome</keyword>
<dbReference type="EMBL" id="SHOA02000202">
    <property type="protein sequence ID" value="TDH66597.1"/>
    <property type="molecule type" value="Genomic_DNA"/>
</dbReference>
<proteinExistence type="predicted"/>